<evidence type="ECO:0000256" key="1">
    <source>
        <dbReference type="SAM" id="MobiDB-lite"/>
    </source>
</evidence>
<evidence type="ECO:0000313" key="2">
    <source>
        <dbReference type="EMBL" id="WPK13530.1"/>
    </source>
</evidence>
<sequence length="100" mass="10961">MAKFKGKGVVIAGLVAGAASYLSKKDNRDKVMGYFNDVKAKATEMMDSAKGNYEEETPLQDIAETPASANTTEIRENNMIAEGAQTSVQYYNENEQEELT</sequence>
<keyword evidence="3" id="KW-1185">Reference proteome</keyword>
<dbReference type="RefSeq" id="WP_319838029.1">
    <property type="nucleotide sequence ID" value="NZ_CP137624.1"/>
</dbReference>
<organism evidence="2 3">
    <name type="scientific">Lysinibacillus louembei</name>
    <dbReference type="NCBI Taxonomy" id="1470088"/>
    <lineage>
        <taxon>Bacteria</taxon>
        <taxon>Bacillati</taxon>
        <taxon>Bacillota</taxon>
        <taxon>Bacilli</taxon>
        <taxon>Bacillales</taxon>
        <taxon>Bacillaceae</taxon>
        <taxon>Lysinibacillus</taxon>
    </lineage>
</organism>
<name>A0ABZ0RZE5_9BACI</name>
<feature type="compositionally biased region" description="Polar residues" evidence="1">
    <location>
        <begin position="84"/>
        <end position="93"/>
    </location>
</feature>
<feature type="region of interest" description="Disordered" evidence="1">
    <location>
        <begin position="73"/>
        <end position="100"/>
    </location>
</feature>
<dbReference type="EMBL" id="CP137624">
    <property type="protein sequence ID" value="WPK13530.1"/>
    <property type="molecule type" value="Genomic_DNA"/>
</dbReference>
<dbReference type="Proteomes" id="UP001322664">
    <property type="component" value="Chromosome"/>
</dbReference>
<evidence type="ECO:0000313" key="3">
    <source>
        <dbReference type="Proteomes" id="UP001322664"/>
    </source>
</evidence>
<evidence type="ECO:0008006" key="4">
    <source>
        <dbReference type="Google" id="ProtNLM"/>
    </source>
</evidence>
<gene>
    <name evidence="2" type="ORF">R6U77_07580</name>
</gene>
<reference evidence="2 3" key="1">
    <citation type="submission" date="2023-09" db="EMBL/GenBank/DDBJ databases">
        <authorList>
            <person name="Page C.A."/>
            <person name="Perez-Diaz I.M."/>
        </authorList>
    </citation>
    <scope>NUCLEOTIDE SEQUENCE [LARGE SCALE GENOMIC DNA]</scope>
    <source>
        <strain evidence="2 3">Ll15</strain>
    </source>
</reference>
<proteinExistence type="predicted"/>
<accession>A0ABZ0RZE5</accession>
<protein>
    <recommendedName>
        <fullName evidence="4">YtxH domain-containing protein</fullName>
    </recommendedName>
</protein>